<evidence type="ECO:0000313" key="1">
    <source>
        <dbReference type="EMBL" id="KAK1696064.1"/>
    </source>
</evidence>
<dbReference type="EMBL" id="JAUUTY010000001">
    <property type="protein sequence ID" value="KAK1696064.1"/>
    <property type="molecule type" value="Genomic_DNA"/>
</dbReference>
<accession>A0AAD8X6Z8</accession>
<gene>
    <name evidence="1" type="ORF">QYE76_012761</name>
</gene>
<protein>
    <submittedName>
        <fullName evidence="1">Uncharacterized protein</fullName>
    </submittedName>
</protein>
<organism evidence="1 2">
    <name type="scientific">Lolium multiflorum</name>
    <name type="common">Italian ryegrass</name>
    <name type="synonym">Lolium perenne subsp. multiflorum</name>
    <dbReference type="NCBI Taxonomy" id="4521"/>
    <lineage>
        <taxon>Eukaryota</taxon>
        <taxon>Viridiplantae</taxon>
        <taxon>Streptophyta</taxon>
        <taxon>Embryophyta</taxon>
        <taxon>Tracheophyta</taxon>
        <taxon>Spermatophyta</taxon>
        <taxon>Magnoliopsida</taxon>
        <taxon>Liliopsida</taxon>
        <taxon>Poales</taxon>
        <taxon>Poaceae</taxon>
        <taxon>BOP clade</taxon>
        <taxon>Pooideae</taxon>
        <taxon>Poodae</taxon>
        <taxon>Poeae</taxon>
        <taxon>Poeae Chloroplast Group 2 (Poeae type)</taxon>
        <taxon>Loliodinae</taxon>
        <taxon>Loliinae</taxon>
        <taxon>Lolium</taxon>
    </lineage>
</organism>
<keyword evidence="2" id="KW-1185">Reference proteome</keyword>
<comment type="caution">
    <text evidence="1">The sequence shown here is derived from an EMBL/GenBank/DDBJ whole genome shotgun (WGS) entry which is preliminary data.</text>
</comment>
<dbReference type="AlphaFoldDB" id="A0AAD8X6Z8"/>
<reference evidence="1" key="1">
    <citation type="submission" date="2023-07" db="EMBL/GenBank/DDBJ databases">
        <title>A chromosome-level genome assembly of Lolium multiflorum.</title>
        <authorList>
            <person name="Chen Y."/>
            <person name="Copetti D."/>
            <person name="Kolliker R."/>
            <person name="Studer B."/>
        </authorList>
    </citation>
    <scope>NUCLEOTIDE SEQUENCE</scope>
    <source>
        <strain evidence="1">02402/16</strain>
        <tissue evidence="1">Leaf</tissue>
    </source>
</reference>
<sequence>MGGGVQTIYHIRPWMMDVCYCTLAATQVEDDYQLTSVDEIATAAHHIVEKIQEQEYFSGYHPVYILMKHEYLKDATRQSDTQVTQLIFYTVHVNWLLVSSFTDVVDLP</sequence>
<evidence type="ECO:0000313" key="2">
    <source>
        <dbReference type="Proteomes" id="UP001231189"/>
    </source>
</evidence>
<dbReference type="Proteomes" id="UP001231189">
    <property type="component" value="Unassembled WGS sequence"/>
</dbReference>
<name>A0AAD8X6Z8_LOLMU</name>
<proteinExistence type="predicted"/>